<dbReference type="Pfam" id="PF00431">
    <property type="entry name" value="CUB"/>
    <property type="match status" value="3"/>
</dbReference>
<feature type="transmembrane region" description="Helical" evidence="7">
    <location>
        <begin position="1539"/>
        <end position="1556"/>
    </location>
</feature>
<dbReference type="InterPro" id="IPR036179">
    <property type="entry name" value="Ig-like_dom_sf"/>
</dbReference>
<dbReference type="InterPro" id="IPR025875">
    <property type="entry name" value="Leu-rich_rpt_4"/>
</dbReference>
<feature type="region of interest" description="Disordered" evidence="6">
    <location>
        <begin position="1721"/>
        <end position="1749"/>
    </location>
</feature>
<feature type="transmembrane region" description="Helical" evidence="7">
    <location>
        <begin position="1282"/>
        <end position="1302"/>
    </location>
</feature>
<dbReference type="EMBL" id="CALNXK010000074">
    <property type="protein sequence ID" value="CAH3144650.1"/>
    <property type="molecule type" value="Genomic_DNA"/>
</dbReference>
<dbReference type="Gene3D" id="2.60.40.10">
    <property type="entry name" value="Immunoglobulins"/>
    <property type="match status" value="1"/>
</dbReference>
<dbReference type="SMART" id="SM00365">
    <property type="entry name" value="LRR_SD22"/>
    <property type="match status" value="9"/>
</dbReference>
<proteinExistence type="predicted"/>
<evidence type="ECO:0000256" key="3">
    <source>
        <dbReference type="ARBA" id="ARBA00022737"/>
    </source>
</evidence>
<dbReference type="InterPro" id="IPR007110">
    <property type="entry name" value="Ig-like_dom"/>
</dbReference>
<keyword evidence="1" id="KW-0433">Leucine-rich repeat</keyword>
<dbReference type="Gene3D" id="3.80.10.10">
    <property type="entry name" value="Ribonuclease Inhibitor"/>
    <property type="match status" value="3"/>
</dbReference>
<evidence type="ECO:0000256" key="4">
    <source>
        <dbReference type="ARBA" id="ARBA00023157"/>
    </source>
</evidence>
<dbReference type="Gene3D" id="2.10.50.10">
    <property type="entry name" value="Tumor Necrosis Factor Receptor, subunit A, domain 2"/>
    <property type="match status" value="1"/>
</dbReference>
<keyword evidence="11" id="KW-1185">Reference proteome</keyword>
<feature type="transmembrane region" description="Helical" evidence="7">
    <location>
        <begin position="1239"/>
        <end position="1261"/>
    </location>
</feature>
<dbReference type="SMART" id="SM00042">
    <property type="entry name" value="CUB"/>
    <property type="match status" value="3"/>
</dbReference>
<dbReference type="InterPro" id="IPR032675">
    <property type="entry name" value="LRR_dom_sf"/>
</dbReference>
<dbReference type="PROSITE" id="PS51450">
    <property type="entry name" value="LRR"/>
    <property type="match status" value="6"/>
</dbReference>
<evidence type="ECO:0000256" key="1">
    <source>
        <dbReference type="ARBA" id="ARBA00022614"/>
    </source>
</evidence>
<dbReference type="PROSITE" id="PS50835">
    <property type="entry name" value="IG_LIKE"/>
    <property type="match status" value="1"/>
</dbReference>
<organism evidence="10 11">
    <name type="scientific">Porites lobata</name>
    <dbReference type="NCBI Taxonomy" id="104759"/>
    <lineage>
        <taxon>Eukaryota</taxon>
        <taxon>Metazoa</taxon>
        <taxon>Cnidaria</taxon>
        <taxon>Anthozoa</taxon>
        <taxon>Hexacorallia</taxon>
        <taxon>Scleractinia</taxon>
        <taxon>Fungiina</taxon>
        <taxon>Poritidae</taxon>
        <taxon>Porites</taxon>
    </lineage>
</organism>
<dbReference type="PANTHER" id="PTHR45617">
    <property type="entry name" value="LEUCINE RICH REPEAT FAMILY PROTEIN"/>
    <property type="match status" value="1"/>
</dbReference>
<keyword evidence="2" id="KW-0732">Signal</keyword>
<evidence type="ECO:0000256" key="5">
    <source>
        <dbReference type="PROSITE-ProRule" id="PRU00059"/>
    </source>
</evidence>
<evidence type="ECO:0000256" key="7">
    <source>
        <dbReference type="SAM" id="Phobius"/>
    </source>
</evidence>
<evidence type="ECO:0000256" key="6">
    <source>
        <dbReference type="SAM" id="MobiDB-lite"/>
    </source>
</evidence>
<feature type="transmembrane region" description="Helical" evidence="7">
    <location>
        <begin position="1568"/>
        <end position="1588"/>
    </location>
</feature>
<evidence type="ECO:0000259" key="8">
    <source>
        <dbReference type="PROSITE" id="PS01180"/>
    </source>
</evidence>
<feature type="domain" description="CUB" evidence="8">
    <location>
        <begin position="1"/>
        <end position="113"/>
    </location>
</feature>
<dbReference type="Pfam" id="PF24633">
    <property type="entry name" value="DUF7630"/>
    <property type="match status" value="1"/>
</dbReference>
<feature type="transmembrane region" description="Helical" evidence="7">
    <location>
        <begin position="1389"/>
        <end position="1405"/>
    </location>
</feature>
<accession>A0ABN8PN24</accession>
<feature type="non-terminal residue" evidence="10">
    <location>
        <position position="1778"/>
    </location>
</feature>
<dbReference type="SUPFAM" id="SSF49854">
    <property type="entry name" value="Spermadhesin, CUB domain"/>
    <property type="match status" value="3"/>
</dbReference>
<feature type="domain" description="CUB" evidence="8">
    <location>
        <begin position="195"/>
        <end position="306"/>
    </location>
</feature>
<evidence type="ECO:0000259" key="9">
    <source>
        <dbReference type="PROSITE" id="PS50835"/>
    </source>
</evidence>
<evidence type="ECO:0000313" key="10">
    <source>
        <dbReference type="EMBL" id="CAH3144650.1"/>
    </source>
</evidence>
<evidence type="ECO:0000256" key="2">
    <source>
        <dbReference type="ARBA" id="ARBA00022729"/>
    </source>
</evidence>
<feature type="domain" description="CUB" evidence="8">
    <location>
        <begin position="372"/>
        <end position="502"/>
    </location>
</feature>
<dbReference type="InterPro" id="IPR003591">
    <property type="entry name" value="Leu-rich_rpt_typical-subtyp"/>
</dbReference>
<dbReference type="InterPro" id="IPR013783">
    <property type="entry name" value="Ig-like_fold"/>
</dbReference>
<feature type="domain" description="Ig-like" evidence="9">
    <location>
        <begin position="311"/>
        <end position="388"/>
    </location>
</feature>
<dbReference type="SUPFAM" id="SSF48726">
    <property type="entry name" value="Immunoglobulin"/>
    <property type="match status" value="2"/>
</dbReference>
<keyword evidence="7" id="KW-0812">Transmembrane</keyword>
<dbReference type="InterPro" id="IPR056047">
    <property type="entry name" value="CRMPA-like_DUF7630"/>
</dbReference>
<dbReference type="SMART" id="SM00364">
    <property type="entry name" value="LRR_BAC"/>
    <property type="match status" value="7"/>
</dbReference>
<comment type="caution">
    <text evidence="5">Lacks conserved residue(s) required for the propagation of feature annotation.</text>
</comment>
<name>A0ABN8PN24_9CNID</name>
<dbReference type="Pfam" id="PF12799">
    <property type="entry name" value="LRR_4"/>
    <property type="match status" value="1"/>
</dbReference>
<dbReference type="Proteomes" id="UP001159405">
    <property type="component" value="Unassembled WGS sequence"/>
</dbReference>
<keyword evidence="4" id="KW-1015">Disulfide bond</keyword>
<feature type="non-terminal residue" evidence="10">
    <location>
        <position position="1"/>
    </location>
</feature>
<dbReference type="InterPro" id="IPR001611">
    <property type="entry name" value="Leu-rich_rpt"/>
</dbReference>
<dbReference type="InterPro" id="IPR035914">
    <property type="entry name" value="Sperma_CUB_dom_sf"/>
</dbReference>
<dbReference type="PANTHER" id="PTHR45617:SF181">
    <property type="entry name" value="LP04042P"/>
    <property type="match status" value="1"/>
</dbReference>
<evidence type="ECO:0000313" key="11">
    <source>
        <dbReference type="Proteomes" id="UP001159405"/>
    </source>
</evidence>
<dbReference type="Pfam" id="PF13855">
    <property type="entry name" value="LRR_8"/>
    <property type="match status" value="3"/>
</dbReference>
<dbReference type="InterPro" id="IPR000859">
    <property type="entry name" value="CUB_dom"/>
</dbReference>
<keyword evidence="3" id="KW-0677">Repeat</keyword>
<comment type="caution">
    <text evidence="10">The sequence shown here is derived from an EMBL/GenBank/DDBJ whole genome shotgun (WGS) entry which is preliminary data.</text>
</comment>
<dbReference type="SUPFAM" id="SSF52058">
    <property type="entry name" value="L domain-like"/>
    <property type="match status" value="2"/>
</dbReference>
<keyword evidence="7" id="KW-0472">Membrane</keyword>
<reference evidence="10 11" key="1">
    <citation type="submission" date="2022-05" db="EMBL/GenBank/DDBJ databases">
        <authorList>
            <consortium name="Genoscope - CEA"/>
            <person name="William W."/>
        </authorList>
    </citation>
    <scope>NUCLEOTIDE SEQUENCE [LARGE SCALE GENOMIC DNA]</scope>
</reference>
<dbReference type="SMART" id="SM00369">
    <property type="entry name" value="LRR_TYP"/>
    <property type="match status" value="14"/>
</dbReference>
<gene>
    <name evidence="10" type="ORF">PLOB_00044108</name>
</gene>
<dbReference type="PROSITE" id="PS01180">
    <property type="entry name" value="CUB"/>
    <property type="match status" value="3"/>
</dbReference>
<dbReference type="Gene3D" id="2.60.120.290">
    <property type="entry name" value="Spermadhesin, CUB domain"/>
    <property type="match status" value="3"/>
</dbReference>
<feature type="transmembrane region" description="Helical" evidence="7">
    <location>
        <begin position="1343"/>
        <end position="1363"/>
    </location>
</feature>
<keyword evidence="7" id="KW-1133">Transmembrane helix</keyword>
<feature type="transmembrane region" description="Helical" evidence="7">
    <location>
        <begin position="1453"/>
        <end position="1472"/>
    </location>
</feature>
<feature type="compositionally biased region" description="Polar residues" evidence="6">
    <location>
        <begin position="1730"/>
        <end position="1741"/>
    </location>
</feature>
<dbReference type="CDD" id="cd00041">
    <property type="entry name" value="CUB"/>
    <property type="match status" value="3"/>
</dbReference>
<sequence>LLADCGSVVNNTLKSPGLPNDYPSNMDCVYRVSIPPDMALKIIFLYFRLQYPGYGGRCNDYLEIANENSVAVGKYCGWQTSKVIYIGGNEAVLTFHSDSSSETRGFYLFLTLTQPSLPNINMPVPGTVVRPFSGHLISMCAATGTPPVYVAIVLNSTVLANKTNTVDIRLYENGIYNCVASNHYGTDTRVIPVVVTGCGSVTNNTLKSPYYPMDYPGSVDCVYRVPIPGGMALKIFFQDFFLENPTSWSRCYDYLEIANENNVAIGKYCGWHSGKNISIGGNEAILTFHSDNYNEAKGFLLYFTPVQPALPNITMPIPSTVVRTVAGHWLLRICEATGTPPVYTAIVWNSTVLFNKTNTVDARLYEEGNYYCVATNNYGTDTRVIPVVIIGCGSVINNTLKSPNYPMDYLGKMDCIYNVTIPQNMALKIFFEDFLLQNPSVYNDECYDYLKITDENSNQIGKYCGTQFTGREVFVGGKKALLTFHSDSYLQRRGFLLKFNTIPPTSPKIILPDRGPVVGAFAGADFWISATGTPPVFMTLIKDSTILEKNMQTINRRLLVEGNYSCLAVNNYGNLTRVDFQVVFFDCRPNCALSWSSDSGNEFRCKNITSLTHILEKCAPTITERIKFNKDHLPLIFLTFNLISIMFDRYLPSHAIPALHGNEFTRLIFLKYLDLSSNAIEHLPEGVFSTLERLEDLVLKSNAIRKLHGQTFVNLKRLSYLKLSSNAITVLPERVFANLTNLRYLDLSFNKIKELQEGILGNLRKLEELNLYSNSLTAIPGLLFSNLTNLKKLYLSGNPINELPGNLFANLNNLDYILSLSYNSITALPDGVFSSLTKLETLYLSSNALTVVSEHVFANLRLLNLLGLSSNAITMISEKAFANLRSLLILDLSSNKIEELPEAVFTNLRYLDKLDLSSNKMRELPEAVFANLDSLEQLNLSSNAISILHKDVFANLRRLNILKLSSNNITTIQEGLFANLKKLRELDLSSNQINQLQDGAFSKMTYLAYLFLTANSLSVIPSVENKFLENKSDRLQILANKSGCVQTNLLFFYTPHLRRKRGFYSDDVGYVSTSCKKCPNGSFVALDKAPGKEVQDCKTCPLGTNSDAHAGLRACECLEGHYRTHMFEQCQKCTEGLKCQDGYATLQSGYWWKWKNNVRKHRYGHFIANLLSSSPSFDKEDVQYAYPLPTPYKCPGKESCRGGMDSVCKDGYKGPLCDVCTKGYFKQFHQCRKCPTKKWIAAQMLIVVLVILTIIAVCVWTNKIKDNKGEGNTVADSFLSKIKIAIGFYQVTYGLLEAFSYIEWPESVQVIGKYSETLQLNILEMTPINCIFMDLNVDAFANLLSMMAVNFATVICAGLCYLVRKAVISSKAGMDDDEKSKKISQAKETVYKNLFFFLYITYLSTCSKTAAVLPLACREICQDEDEDSCTKYLKADYSIQCHGPLFNKLVVGAYVSLAYVIALPTATFIILWRKRRMINSKEDIRKCKDKGPTTEIIKGLQFLYENYTTRSWYWELIETSRKVIVTSGLILVGQESRSYIGLAWVIAGIYGVHFAWNRPIQDAFENRLMTASIAVTVFNLGVGAVSKIPTENVPSATDVYIDTVIFNILVLGANSLVIGLIAFQYMLHLYAYLKEWYKNPQWSFSCCLALILPFLSLPGDVSGIQGANIMSNQLETGDIDMPTITNAVQDSGAIDISLKEGEESDDSLHQDRNYIHTTTQLKTEQMEKPAQSTLAQTNEAAKTSPKGGGKQMEAFALLSNHCSYKCHQGTQTKFGALC</sequence>
<protein>
    <submittedName>
        <fullName evidence="10">Uncharacterized protein</fullName>
    </submittedName>
</protein>
<feature type="transmembrane region" description="Helical" evidence="7">
    <location>
        <begin position="1600"/>
        <end position="1622"/>
    </location>
</feature>
<feature type="transmembrane region" description="Helical" evidence="7">
    <location>
        <begin position="1642"/>
        <end position="1661"/>
    </location>
</feature>